<sequence>MHFLTLLAVVTSAVITAASPIERRHVGGVLICNGAHATGNCTYEVYNINQCYNVSAPFYQNAATFAPDGEEFYCYPYIMDCGGICTSPEGCTLGGVSYNTTNRFNLTAFDGWDHYISSFTCHTGHAQFSA</sequence>
<feature type="signal peptide" evidence="1">
    <location>
        <begin position="1"/>
        <end position="18"/>
    </location>
</feature>
<name>A0A194UZ65_CYTMA</name>
<dbReference type="AlphaFoldDB" id="A0A194UZ65"/>
<keyword evidence="1" id="KW-0732">Signal</keyword>
<keyword evidence="3" id="KW-1185">Reference proteome</keyword>
<accession>A0A194UZ65</accession>
<evidence type="ECO:0000313" key="3">
    <source>
        <dbReference type="Proteomes" id="UP000078576"/>
    </source>
</evidence>
<organism evidence="2 3">
    <name type="scientific">Cytospora mali</name>
    <name type="common">Apple Valsa canker fungus</name>
    <name type="synonym">Valsa mali</name>
    <dbReference type="NCBI Taxonomy" id="578113"/>
    <lineage>
        <taxon>Eukaryota</taxon>
        <taxon>Fungi</taxon>
        <taxon>Dikarya</taxon>
        <taxon>Ascomycota</taxon>
        <taxon>Pezizomycotina</taxon>
        <taxon>Sordariomycetes</taxon>
        <taxon>Sordariomycetidae</taxon>
        <taxon>Diaporthales</taxon>
        <taxon>Cytosporaceae</taxon>
        <taxon>Cytospora</taxon>
    </lineage>
</organism>
<proteinExistence type="predicted"/>
<dbReference type="OrthoDB" id="2910287at2759"/>
<dbReference type="EMBL" id="KN714694">
    <property type="protein sequence ID" value="KUI56987.1"/>
    <property type="molecule type" value="Genomic_DNA"/>
</dbReference>
<gene>
    <name evidence="2" type="ORF">VP1G_04242</name>
</gene>
<evidence type="ECO:0000256" key="1">
    <source>
        <dbReference type="SAM" id="SignalP"/>
    </source>
</evidence>
<protein>
    <submittedName>
        <fullName evidence="2">Uncharacterized protein</fullName>
    </submittedName>
</protein>
<evidence type="ECO:0000313" key="2">
    <source>
        <dbReference type="EMBL" id="KUI56987.1"/>
    </source>
</evidence>
<feature type="chain" id="PRO_5008266018" evidence="1">
    <location>
        <begin position="19"/>
        <end position="130"/>
    </location>
</feature>
<reference evidence="3" key="1">
    <citation type="submission" date="2014-12" db="EMBL/GenBank/DDBJ databases">
        <title>Genome Sequence of Valsa Canker Pathogens Uncovers a Specific Adaption of Colonization on Woody Bark.</title>
        <authorList>
            <person name="Yin Z."/>
            <person name="Liu H."/>
            <person name="Gao X."/>
            <person name="Li Z."/>
            <person name="Song N."/>
            <person name="Ke X."/>
            <person name="Dai Q."/>
            <person name="Wu Y."/>
            <person name="Sun Y."/>
            <person name="Xu J.-R."/>
            <person name="Kang Z.K."/>
            <person name="Wang L."/>
            <person name="Huang L."/>
        </authorList>
    </citation>
    <scope>NUCLEOTIDE SEQUENCE [LARGE SCALE GENOMIC DNA]</scope>
    <source>
        <strain evidence="3">SXYL134</strain>
    </source>
</reference>
<dbReference type="Proteomes" id="UP000078576">
    <property type="component" value="Unassembled WGS sequence"/>
</dbReference>